<evidence type="ECO:0000256" key="4">
    <source>
        <dbReference type="ARBA" id="ARBA00022525"/>
    </source>
</evidence>
<proteinExistence type="inferred from homology"/>
<comment type="catalytic activity">
    <reaction evidence="7">
        <text>L-dopachrome = 5,6-dihydroxyindole-2-carboxylate</text>
        <dbReference type="Rhea" id="RHEA:13041"/>
        <dbReference type="ChEBI" id="CHEBI:16875"/>
        <dbReference type="ChEBI" id="CHEBI:57509"/>
        <dbReference type="EC" id="5.3.3.12"/>
    </reaction>
</comment>
<dbReference type="InterPro" id="IPR014347">
    <property type="entry name" value="Tautomerase/MIF_sf"/>
</dbReference>
<dbReference type="EC" id="5.3.3.12" evidence="8"/>
<dbReference type="InterPro" id="IPR001398">
    <property type="entry name" value="Macrophage_inhib_fac"/>
</dbReference>
<comment type="subcellular location">
    <subcellularLocation>
        <location evidence="1">Secreted</location>
    </subcellularLocation>
</comment>
<keyword evidence="14" id="KW-1185">Reference proteome</keyword>
<name>A0AAV9IW67_CYACA</name>
<keyword evidence="3" id="KW-0202">Cytokine</keyword>
<dbReference type="AlphaFoldDB" id="A0AAV9IW67"/>
<evidence type="ECO:0000256" key="3">
    <source>
        <dbReference type="ARBA" id="ARBA00022514"/>
    </source>
</evidence>
<organism evidence="13 14">
    <name type="scientific">Cyanidium caldarium</name>
    <name type="common">Red alga</name>
    <dbReference type="NCBI Taxonomy" id="2771"/>
    <lineage>
        <taxon>Eukaryota</taxon>
        <taxon>Rhodophyta</taxon>
        <taxon>Bangiophyceae</taxon>
        <taxon>Cyanidiales</taxon>
        <taxon>Cyanidiaceae</taxon>
        <taxon>Cyanidium</taxon>
    </lineage>
</organism>
<evidence type="ECO:0000256" key="6">
    <source>
        <dbReference type="ARBA" id="ARBA00036735"/>
    </source>
</evidence>
<evidence type="ECO:0000256" key="10">
    <source>
        <dbReference type="ARBA" id="ARBA00041631"/>
    </source>
</evidence>
<keyword evidence="5" id="KW-0413">Isomerase</keyword>
<dbReference type="SUPFAM" id="SSF55331">
    <property type="entry name" value="Tautomerase/MIF"/>
    <property type="match status" value="1"/>
</dbReference>
<dbReference type="EC" id="5.3.2.1" evidence="9"/>
<gene>
    <name evidence="13" type="ORF">CDCA_CDCA08G2365</name>
</gene>
<dbReference type="GO" id="GO:0005125">
    <property type="term" value="F:cytokine activity"/>
    <property type="evidence" value="ECO:0007669"/>
    <property type="project" value="UniProtKB-KW"/>
</dbReference>
<dbReference type="Pfam" id="PF01187">
    <property type="entry name" value="MIF"/>
    <property type="match status" value="1"/>
</dbReference>
<dbReference type="Gene3D" id="3.30.429.10">
    <property type="entry name" value="Macrophage Migration Inhibitory Factor"/>
    <property type="match status" value="1"/>
</dbReference>
<evidence type="ECO:0000256" key="9">
    <source>
        <dbReference type="ARBA" id="ARBA00039086"/>
    </source>
</evidence>
<evidence type="ECO:0000256" key="7">
    <source>
        <dbReference type="ARBA" id="ARBA00036823"/>
    </source>
</evidence>
<evidence type="ECO:0000256" key="8">
    <source>
        <dbReference type="ARBA" id="ARBA00038932"/>
    </source>
</evidence>
<dbReference type="GO" id="GO:0004167">
    <property type="term" value="F:dopachrome isomerase activity"/>
    <property type="evidence" value="ECO:0007669"/>
    <property type="project" value="UniProtKB-EC"/>
</dbReference>
<comment type="similarity">
    <text evidence="2">Belongs to the MIF family.</text>
</comment>
<dbReference type="PANTHER" id="PTHR11954:SF6">
    <property type="entry name" value="MACROPHAGE MIGRATION INHIBITORY FACTOR"/>
    <property type="match status" value="1"/>
</dbReference>
<evidence type="ECO:0000256" key="5">
    <source>
        <dbReference type="ARBA" id="ARBA00023235"/>
    </source>
</evidence>
<dbReference type="EMBL" id="JANCYW010000008">
    <property type="protein sequence ID" value="KAK4536340.1"/>
    <property type="molecule type" value="Genomic_DNA"/>
</dbReference>
<evidence type="ECO:0000256" key="11">
    <source>
        <dbReference type="ARBA" id="ARBA00041912"/>
    </source>
</evidence>
<dbReference type="Proteomes" id="UP001301350">
    <property type="component" value="Unassembled WGS sequence"/>
</dbReference>
<protein>
    <recommendedName>
        <fullName evidence="12">L-dopachrome isomerase</fullName>
        <ecNumber evidence="9">5.3.2.1</ecNumber>
        <ecNumber evidence="8">5.3.3.12</ecNumber>
    </recommendedName>
    <alternativeName>
        <fullName evidence="10">L-dopachrome tautomerase</fullName>
    </alternativeName>
    <alternativeName>
        <fullName evidence="11">Phenylpyruvate tautomerase</fullName>
    </alternativeName>
</protein>
<accession>A0AAV9IW67</accession>
<reference evidence="13 14" key="1">
    <citation type="submission" date="2022-07" db="EMBL/GenBank/DDBJ databases">
        <title>Genome-wide signatures of adaptation to extreme environments.</title>
        <authorList>
            <person name="Cho C.H."/>
            <person name="Yoon H.S."/>
        </authorList>
    </citation>
    <scope>NUCLEOTIDE SEQUENCE [LARGE SCALE GENOMIC DNA]</scope>
    <source>
        <strain evidence="13 14">DBV 063 E5</strain>
    </source>
</reference>
<evidence type="ECO:0000256" key="1">
    <source>
        <dbReference type="ARBA" id="ARBA00004613"/>
    </source>
</evidence>
<dbReference type="GO" id="GO:0005615">
    <property type="term" value="C:extracellular space"/>
    <property type="evidence" value="ECO:0007669"/>
    <property type="project" value="UniProtKB-KW"/>
</dbReference>
<evidence type="ECO:0000313" key="13">
    <source>
        <dbReference type="EMBL" id="KAK4536340.1"/>
    </source>
</evidence>
<dbReference type="PANTHER" id="PTHR11954">
    <property type="entry name" value="D-DOPACHROME DECARBOXYLASE"/>
    <property type="match status" value="1"/>
</dbReference>
<keyword evidence="4" id="KW-0964">Secreted</keyword>
<comment type="caution">
    <text evidence="13">The sequence shown here is derived from an EMBL/GenBank/DDBJ whole genome shotgun (WGS) entry which is preliminary data.</text>
</comment>
<comment type="catalytic activity">
    <reaction evidence="6">
        <text>3-phenylpyruvate = enol-phenylpyruvate</text>
        <dbReference type="Rhea" id="RHEA:17097"/>
        <dbReference type="ChEBI" id="CHEBI:16815"/>
        <dbReference type="ChEBI" id="CHEBI:18005"/>
        <dbReference type="EC" id="5.3.2.1"/>
    </reaction>
</comment>
<sequence length="116" mass="12776">MPAFIVSCNVVLSKEAATAFCNEACTVLAKMLGKPESFMCVSYDNPLALNWERSDEPAAVCRLVSLGTSSPDLNRQVSAKVSELLDKHCKVAPNRYYLEFVDPPRTELGWSGRTFA</sequence>
<evidence type="ECO:0000256" key="2">
    <source>
        <dbReference type="ARBA" id="ARBA00005851"/>
    </source>
</evidence>
<dbReference type="GO" id="GO:0050178">
    <property type="term" value="F:phenylpyruvate tautomerase activity"/>
    <property type="evidence" value="ECO:0007669"/>
    <property type="project" value="UniProtKB-EC"/>
</dbReference>
<evidence type="ECO:0000313" key="14">
    <source>
        <dbReference type="Proteomes" id="UP001301350"/>
    </source>
</evidence>
<evidence type="ECO:0000256" key="12">
    <source>
        <dbReference type="ARBA" id="ARBA00042730"/>
    </source>
</evidence>